<sequence>MESDSPASFSLFSRLPVELRLRIWNYSLPGTRIVPVRCGGDELAPDSAPRLIAATGCTTTTPNPANLSICAESRVEATKSYRRCFGFARQPGRVYFDPRRDVLYFGPRQGYMATDAQFRTCMTLCDRAELAAVRRIAVSDALFWIDDTYRSMTAASLTMDVLRIIRQALPNLVELVFVPREQDEACRDRDHLDHILQRMHQQVVTAINTLTEQEEVTWTMPVCTPQCCGMKRAFRDTQNIRIRTAPQEVKPCTSSEKTVREETANIVSTPVSQPRVKNYPRYYQQRQRGIGRMK</sequence>
<dbReference type="PANTHER" id="PTHR35910">
    <property type="entry name" value="2EXR DOMAIN-CONTAINING PROTEIN"/>
    <property type="match status" value="1"/>
</dbReference>
<protein>
    <recommendedName>
        <fullName evidence="1">2EXR domain-containing protein</fullName>
    </recommendedName>
</protein>
<evidence type="ECO:0000259" key="1">
    <source>
        <dbReference type="Pfam" id="PF20150"/>
    </source>
</evidence>
<dbReference type="VEuPathDB" id="FungiDB:A9K55_000248"/>
<evidence type="ECO:0000313" key="3">
    <source>
        <dbReference type="Proteomes" id="UP000323067"/>
    </source>
</evidence>
<dbReference type="VEuPathDB" id="FungiDB:CCM_07561"/>
<evidence type="ECO:0000313" key="2">
    <source>
        <dbReference type="EMBL" id="ATY67356.1"/>
    </source>
</evidence>
<reference evidence="2 3" key="1">
    <citation type="journal article" date="2017" name="BMC Genomics">
        <title>Chromosome level assembly and secondary metabolite potential of the parasitic fungus Cordyceps militaris.</title>
        <authorList>
            <person name="Kramer G.J."/>
            <person name="Nodwell J.R."/>
        </authorList>
    </citation>
    <scope>NUCLEOTIDE SEQUENCE [LARGE SCALE GENOMIC DNA]</scope>
    <source>
        <strain evidence="2 3">ATCC 34164</strain>
    </source>
</reference>
<organism evidence="2 3">
    <name type="scientific">Cordyceps militaris</name>
    <name type="common">Caterpillar fungus</name>
    <name type="synonym">Clavaria militaris</name>
    <dbReference type="NCBI Taxonomy" id="73501"/>
    <lineage>
        <taxon>Eukaryota</taxon>
        <taxon>Fungi</taxon>
        <taxon>Dikarya</taxon>
        <taxon>Ascomycota</taxon>
        <taxon>Pezizomycotina</taxon>
        <taxon>Sordariomycetes</taxon>
        <taxon>Hypocreomycetidae</taxon>
        <taxon>Hypocreales</taxon>
        <taxon>Cordycipitaceae</taxon>
        <taxon>Cordyceps</taxon>
    </lineage>
</organism>
<dbReference type="Proteomes" id="UP000323067">
    <property type="component" value="Chromosome i"/>
</dbReference>
<dbReference type="OrthoDB" id="3557569at2759"/>
<dbReference type="Pfam" id="PF20150">
    <property type="entry name" value="2EXR"/>
    <property type="match status" value="1"/>
</dbReference>
<gene>
    <name evidence="2" type="ORF">A9K55_000248</name>
</gene>
<dbReference type="AlphaFoldDB" id="A0A2H4SW62"/>
<accession>A0A2H4SW62</accession>
<dbReference type="InterPro" id="IPR045518">
    <property type="entry name" value="2EXR"/>
</dbReference>
<proteinExistence type="predicted"/>
<feature type="domain" description="2EXR" evidence="1">
    <location>
        <begin position="9"/>
        <end position="103"/>
    </location>
</feature>
<name>A0A2H4SW62_CORMI</name>
<dbReference type="EMBL" id="CP023328">
    <property type="protein sequence ID" value="ATY67356.1"/>
    <property type="molecule type" value="Genomic_DNA"/>
</dbReference>
<dbReference type="PANTHER" id="PTHR35910:SF6">
    <property type="entry name" value="2EXR DOMAIN-CONTAINING PROTEIN"/>
    <property type="match status" value="1"/>
</dbReference>